<keyword evidence="2" id="KW-1133">Transmembrane helix</keyword>
<keyword evidence="2" id="KW-0472">Membrane</keyword>
<protein>
    <recommendedName>
        <fullName evidence="6">Mid2 domain-containing protein</fullName>
    </recommendedName>
</protein>
<name>A0A165KSL9_EXIGL</name>
<keyword evidence="5" id="KW-1185">Reference proteome</keyword>
<dbReference type="AlphaFoldDB" id="A0A165KSL9"/>
<feature type="chain" id="PRO_5007861058" description="Mid2 domain-containing protein" evidence="3">
    <location>
        <begin position="31"/>
        <end position="328"/>
    </location>
</feature>
<evidence type="ECO:0000256" key="3">
    <source>
        <dbReference type="SAM" id="SignalP"/>
    </source>
</evidence>
<gene>
    <name evidence="4" type="ORF">EXIGLDRAFT_732377</name>
</gene>
<keyword evidence="3" id="KW-0732">Signal</keyword>
<evidence type="ECO:0000313" key="4">
    <source>
        <dbReference type="EMBL" id="KZV96812.1"/>
    </source>
</evidence>
<reference evidence="4 5" key="1">
    <citation type="journal article" date="2016" name="Mol. Biol. Evol.">
        <title>Comparative Genomics of Early-Diverging Mushroom-Forming Fungi Provides Insights into the Origins of Lignocellulose Decay Capabilities.</title>
        <authorList>
            <person name="Nagy L.G."/>
            <person name="Riley R."/>
            <person name="Tritt A."/>
            <person name="Adam C."/>
            <person name="Daum C."/>
            <person name="Floudas D."/>
            <person name="Sun H."/>
            <person name="Yadav J.S."/>
            <person name="Pangilinan J."/>
            <person name="Larsson K.H."/>
            <person name="Matsuura K."/>
            <person name="Barry K."/>
            <person name="Labutti K."/>
            <person name="Kuo R."/>
            <person name="Ohm R.A."/>
            <person name="Bhattacharya S.S."/>
            <person name="Shirouzu T."/>
            <person name="Yoshinaga Y."/>
            <person name="Martin F.M."/>
            <person name="Grigoriev I.V."/>
            <person name="Hibbett D.S."/>
        </authorList>
    </citation>
    <scope>NUCLEOTIDE SEQUENCE [LARGE SCALE GENOMIC DNA]</scope>
    <source>
        <strain evidence="4 5">HHB12029</strain>
    </source>
</reference>
<feature type="signal peptide" evidence="3">
    <location>
        <begin position="1"/>
        <end position="30"/>
    </location>
</feature>
<sequence>MRARRGTSPLLVARLSILFLSLSLLHVALAAPASAPFIARNISVDSASPLLRYSPPVCGTDFTLDDPLALDPGSCSGTWVSVHNPNYSEGSTTTATYISPVFNNTSPSVSFTFAGTAVYWYTTSYPSGRGARAAVKIDDALPVLIDTSSLLPGDLIVYNVVGFGVSDLDPNVAHTINVTLVPQPETLPDSPVLHLDVDAFAYTEVPDGPISSSTFSNTPSGSTAMSASTSPTSTTGAGNSKAKFTGALIALSVCGSLLVATVVGTSVMFYYRRKRRRERLGVEAQQPAPRQRRTATGHGRGPSLVGPLMHERDRDRVSAAPSGGYVYG</sequence>
<organism evidence="4 5">
    <name type="scientific">Exidia glandulosa HHB12029</name>
    <dbReference type="NCBI Taxonomy" id="1314781"/>
    <lineage>
        <taxon>Eukaryota</taxon>
        <taxon>Fungi</taxon>
        <taxon>Dikarya</taxon>
        <taxon>Basidiomycota</taxon>
        <taxon>Agaricomycotina</taxon>
        <taxon>Agaricomycetes</taxon>
        <taxon>Auriculariales</taxon>
        <taxon>Exidiaceae</taxon>
        <taxon>Exidia</taxon>
    </lineage>
</organism>
<accession>A0A165KSL9</accession>
<evidence type="ECO:0000313" key="5">
    <source>
        <dbReference type="Proteomes" id="UP000077266"/>
    </source>
</evidence>
<evidence type="ECO:0000256" key="1">
    <source>
        <dbReference type="SAM" id="MobiDB-lite"/>
    </source>
</evidence>
<feature type="compositionally biased region" description="Low complexity" evidence="1">
    <location>
        <begin position="211"/>
        <end position="238"/>
    </location>
</feature>
<dbReference type="InParanoid" id="A0A165KSL9"/>
<feature type="region of interest" description="Disordered" evidence="1">
    <location>
        <begin position="280"/>
        <end position="328"/>
    </location>
</feature>
<dbReference type="EMBL" id="KV425938">
    <property type="protein sequence ID" value="KZV96812.1"/>
    <property type="molecule type" value="Genomic_DNA"/>
</dbReference>
<evidence type="ECO:0000256" key="2">
    <source>
        <dbReference type="SAM" id="Phobius"/>
    </source>
</evidence>
<dbReference type="Gene3D" id="2.60.120.260">
    <property type="entry name" value="Galactose-binding domain-like"/>
    <property type="match status" value="1"/>
</dbReference>
<keyword evidence="2" id="KW-0812">Transmembrane</keyword>
<proteinExistence type="predicted"/>
<dbReference type="OrthoDB" id="3234968at2759"/>
<dbReference type="Proteomes" id="UP000077266">
    <property type="component" value="Unassembled WGS sequence"/>
</dbReference>
<feature type="transmembrane region" description="Helical" evidence="2">
    <location>
        <begin position="247"/>
        <end position="271"/>
    </location>
</feature>
<evidence type="ECO:0008006" key="6">
    <source>
        <dbReference type="Google" id="ProtNLM"/>
    </source>
</evidence>
<feature type="region of interest" description="Disordered" evidence="1">
    <location>
        <begin position="211"/>
        <end position="239"/>
    </location>
</feature>